<dbReference type="SUPFAM" id="SSF52540">
    <property type="entry name" value="P-loop containing nucleoside triphosphate hydrolases"/>
    <property type="match status" value="1"/>
</dbReference>
<accession>A0A9X3ZIE0</accession>
<keyword evidence="3" id="KW-0813">Transport</keyword>
<dbReference type="Pfam" id="PF08352">
    <property type="entry name" value="oligo_HPY"/>
    <property type="match status" value="1"/>
</dbReference>
<dbReference type="Gene3D" id="3.40.50.300">
    <property type="entry name" value="P-loop containing nucleotide triphosphate hydrolases"/>
    <property type="match status" value="1"/>
</dbReference>
<dbReference type="GO" id="GO:0015833">
    <property type="term" value="P:peptide transport"/>
    <property type="evidence" value="ECO:0007669"/>
    <property type="project" value="InterPro"/>
</dbReference>
<dbReference type="InterPro" id="IPR027417">
    <property type="entry name" value="P-loop_NTPase"/>
</dbReference>
<dbReference type="RefSeq" id="WP_267991134.1">
    <property type="nucleotide sequence ID" value="NZ_JAPJZI010000001.1"/>
</dbReference>
<dbReference type="CDD" id="cd03257">
    <property type="entry name" value="ABC_NikE_OppD_transporters"/>
    <property type="match status" value="1"/>
</dbReference>
<dbReference type="PANTHER" id="PTHR43776">
    <property type="entry name" value="TRANSPORT ATP-BINDING PROTEIN"/>
    <property type="match status" value="1"/>
</dbReference>
<dbReference type="FunFam" id="3.40.50.300:FF:000016">
    <property type="entry name" value="Oligopeptide ABC transporter ATP-binding component"/>
    <property type="match status" value="1"/>
</dbReference>
<evidence type="ECO:0000256" key="1">
    <source>
        <dbReference type="ARBA" id="ARBA00004417"/>
    </source>
</evidence>
<evidence type="ECO:0000256" key="2">
    <source>
        <dbReference type="ARBA" id="ARBA00005417"/>
    </source>
</evidence>
<feature type="domain" description="ABC transporter" evidence="6">
    <location>
        <begin position="14"/>
        <end position="264"/>
    </location>
</feature>
<comment type="similarity">
    <text evidence="2">Belongs to the ABC transporter superfamily.</text>
</comment>
<dbReference type="GO" id="GO:0055085">
    <property type="term" value="P:transmembrane transport"/>
    <property type="evidence" value="ECO:0007669"/>
    <property type="project" value="UniProtKB-ARBA"/>
</dbReference>
<dbReference type="InterPro" id="IPR003593">
    <property type="entry name" value="AAA+_ATPase"/>
</dbReference>
<dbReference type="GO" id="GO:0005524">
    <property type="term" value="F:ATP binding"/>
    <property type="evidence" value="ECO:0007669"/>
    <property type="project" value="UniProtKB-KW"/>
</dbReference>
<proteinExistence type="inferred from homology"/>
<sequence>MTDEHMAEPETPILSVDDLRKTYHVGGSFFGRGRKALRAVDGVSFQIGKGEAVGLVGESGCGKSTIGKLVMRLVPSTSGDILLGREEITKCSERALARHRRTAQIIFQDPYGSLDPRMTVGDYIAEPMVVHNIGTRAERAERVLELLKSTGLGGDHAGKYPHEFSGGQRQRVAIARALSLSPKLVIADEPVSALDLSVQASVLNLMKDLQNELGLSYLFISHDISVVRFMCDRILVMYLGRIVEQADSNTIFSNPRHPYTVSLLDSVPVPDPRRRSRKRQLLTGDIASPLAPPSGCRFRTRCPRAQGICAEVDPKLQQTKTGGYVACHNPVSDD</sequence>
<dbReference type="AlphaFoldDB" id="A0A9X3ZIE0"/>
<dbReference type="NCBIfam" id="TIGR01727">
    <property type="entry name" value="oligo_HPY"/>
    <property type="match status" value="1"/>
</dbReference>
<dbReference type="PROSITE" id="PS50893">
    <property type="entry name" value="ABC_TRANSPORTER_2"/>
    <property type="match status" value="1"/>
</dbReference>
<dbReference type="Pfam" id="PF00005">
    <property type="entry name" value="ABC_tran"/>
    <property type="match status" value="1"/>
</dbReference>
<dbReference type="PANTHER" id="PTHR43776:SF7">
    <property type="entry name" value="D,D-DIPEPTIDE TRANSPORT ATP-BINDING PROTEIN DDPF-RELATED"/>
    <property type="match status" value="1"/>
</dbReference>
<organism evidence="7 8">
    <name type="scientific">Hoeflea prorocentri</name>
    <dbReference type="NCBI Taxonomy" id="1922333"/>
    <lineage>
        <taxon>Bacteria</taxon>
        <taxon>Pseudomonadati</taxon>
        <taxon>Pseudomonadota</taxon>
        <taxon>Alphaproteobacteria</taxon>
        <taxon>Hyphomicrobiales</taxon>
        <taxon>Rhizobiaceae</taxon>
        <taxon>Hoeflea</taxon>
    </lineage>
</organism>
<protein>
    <submittedName>
        <fullName evidence="7">ATP-binding cassette domain-containing protein</fullName>
    </submittedName>
</protein>
<dbReference type="EMBL" id="JAPJZI010000001">
    <property type="protein sequence ID" value="MDA5399713.1"/>
    <property type="molecule type" value="Genomic_DNA"/>
</dbReference>
<gene>
    <name evidence="7" type="ORF">OQ273_14115</name>
</gene>
<dbReference type="GO" id="GO:0016887">
    <property type="term" value="F:ATP hydrolysis activity"/>
    <property type="evidence" value="ECO:0007669"/>
    <property type="project" value="InterPro"/>
</dbReference>
<keyword evidence="5 7" id="KW-0067">ATP-binding</keyword>
<name>A0A9X3ZIE0_9HYPH</name>
<evidence type="ECO:0000313" key="8">
    <source>
        <dbReference type="Proteomes" id="UP001151234"/>
    </source>
</evidence>
<dbReference type="SMART" id="SM00382">
    <property type="entry name" value="AAA"/>
    <property type="match status" value="1"/>
</dbReference>
<evidence type="ECO:0000256" key="5">
    <source>
        <dbReference type="ARBA" id="ARBA00022840"/>
    </source>
</evidence>
<reference evidence="7" key="1">
    <citation type="submission" date="2022-11" db="EMBL/GenBank/DDBJ databases">
        <title>Draft genome sequence of Hoeflea poritis E7-10 and Hoeflea prorocentri PM5-8, separated from scleractinian coral Porites lutea and marine dinoflagellate.</title>
        <authorList>
            <person name="Zhang G."/>
            <person name="Wei Q."/>
            <person name="Cai L."/>
        </authorList>
    </citation>
    <scope>NUCLEOTIDE SEQUENCE</scope>
    <source>
        <strain evidence="7">PM5-8</strain>
    </source>
</reference>
<dbReference type="Proteomes" id="UP001151234">
    <property type="component" value="Unassembled WGS sequence"/>
</dbReference>
<dbReference type="InterPro" id="IPR017871">
    <property type="entry name" value="ABC_transporter-like_CS"/>
</dbReference>
<evidence type="ECO:0000259" key="6">
    <source>
        <dbReference type="PROSITE" id="PS50893"/>
    </source>
</evidence>
<keyword evidence="4" id="KW-0547">Nucleotide-binding</keyword>
<dbReference type="InterPro" id="IPR003439">
    <property type="entry name" value="ABC_transporter-like_ATP-bd"/>
</dbReference>
<evidence type="ECO:0000256" key="3">
    <source>
        <dbReference type="ARBA" id="ARBA00022448"/>
    </source>
</evidence>
<dbReference type="InterPro" id="IPR013563">
    <property type="entry name" value="Oligopep_ABC_C"/>
</dbReference>
<keyword evidence="8" id="KW-1185">Reference proteome</keyword>
<evidence type="ECO:0000313" key="7">
    <source>
        <dbReference type="EMBL" id="MDA5399713.1"/>
    </source>
</evidence>
<dbReference type="InterPro" id="IPR050319">
    <property type="entry name" value="ABC_transp_ATP-bind"/>
</dbReference>
<comment type="caution">
    <text evidence="7">The sequence shown here is derived from an EMBL/GenBank/DDBJ whole genome shotgun (WGS) entry which is preliminary data.</text>
</comment>
<dbReference type="PROSITE" id="PS00211">
    <property type="entry name" value="ABC_TRANSPORTER_1"/>
    <property type="match status" value="1"/>
</dbReference>
<dbReference type="GO" id="GO:0005886">
    <property type="term" value="C:plasma membrane"/>
    <property type="evidence" value="ECO:0007669"/>
    <property type="project" value="UniProtKB-SubCell"/>
</dbReference>
<comment type="subcellular location">
    <subcellularLocation>
        <location evidence="1">Cell inner membrane</location>
        <topology evidence="1">Peripheral membrane protein</topology>
    </subcellularLocation>
</comment>
<evidence type="ECO:0000256" key="4">
    <source>
        <dbReference type="ARBA" id="ARBA00022741"/>
    </source>
</evidence>